<accession>A0A401W0P3</accession>
<keyword evidence="1" id="KW-0812">Transmembrane</keyword>
<keyword evidence="1" id="KW-1133">Transmembrane helix</keyword>
<dbReference type="AlphaFoldDB" id="A0A401W0P3"/>
<dbReference type="Proteomes" id="UP000286746">
    <property type="component" value="Unassembled WGS sequence"/>
</dbReference>
<evidence type="ECO:0000313" key="2">
    <source>
        <dbReference type="EMBL" id="GCD42898.1"/>
    </source>
</evidence>
<sequence length="53" mass="5693">MTPRQQQKKPPTPFLELRIGGVHVVVQHLPYRLLAVLSSVAGAAGGVFWARGG</sequence>
<reference evidence="2 3" key="1">
    <citation type="submission" date="2018-11" db="EMBL/GenBank/DDBJ databases">
        <title>Whole genome sequence of Streptomyces paromomycinus NBRC 15454(T).</title>
        <authorList>
            <person name="Komaki H."/>
            <person name="Tamura T."/>
        </authorList>
    </citation>
    <scope>NUCLEOTIDE SEQUENCE [LARGE SCALE GENOMIC DNA]</scope>
    <source>
        <strain evidence="2 3">NBRC 15454</strain>
    </source>
</reference>
<gene>
    <name evidence="2" type="ORF">GKJPGBOP_02573</name>
</gene>
<feature type="transmembrane region" description="Helical" evidence="1">
    <location>
        <begin position="31"/>
        <end position="50"/>
    </location>
</feature>
<comment type="caution">
    <text evidence="2">The sequence shown here is derived from an EMBL/GenBank/DDBJ whole genome shotgun (WGS) entry which is preliminary data.</text>
</comment>
<keyword evidence="1" id="KW-0472">Membrane</keyword>
<dbReference type="RefSeq" id="WP_170251698.1">
    <property type="nucleotide sequence ID" value="NZ_BHZD01000001.1"/>
</dbReference>
<keyword evidence="3" id="KW-1185">Reference proteome</keyword>
<evidence type="ECO:0000256" key="1">
    <source>
        <dbReference type="SAM" id="Phobius"/>
    </source>
</evidence>
<proteinExistence type="predicted"/>
<evidence type="ECO:0000313" key="3">
    <source>
        <dbReference type="Proteomes" id="UP000286746"/>
    </source>
</evidence>
<organism evidence="2 3">
    <name type="scientific">Streptomyces paromomycinus</name>
    <name type="common">Streptomyces rimosus subsp. paromomycinus</name>
    <dbReference type="NCBI Taxonomy" id="92743"/>
    <lineage>
        <taxon>Bacteria</taxon>
        <taxon>Bacillati</taxon>
        <taxon>Actinomycetota</taxon>
        <taxon>Actinomycetes</taxon>
        <taxon>Kitasatosporales</taxon>
        <taxon>Streptomycetaceae</taxon>
        <taxon>Streptomyces</taxon>
    </lineage>
</organism>
<name>A0A401W0P3_STREY</name>
<dbReference type="EMBL" id="BHZD01000001">
    <property type="protein sequence ID" value="GCD42898.1"/>
    <property type="molecule type" value="Genomic_DNA"/>
</dbReference>
<protein>
    <submittedName>
        <fullName evidence="2">Uncharacterized protein</fullName>
    </submittedName>
</protein>